<dbReference type="PANTHER" id="PTHR38659">
    <property type="entry name" value="METAL-DEPENDENT PHOSPHOHYDROLASE"/>
    <property type="match status" value="1"/>
</dbReference>
<reference evidence="3" key="1">
    <citation type="submission" date="2020-06" db="EMBL/GenBank/DDBJ databases">
        <title>Draft genomic sequence of Geomonas sp. Red330.</title>
        <authorList>
            <person name="Itoh H."/>
            <person name="Zhenxing X."/>
            <person name="Ushijima N."/>
            <person name="Masuda Y."/>
            <person name="Shiratori Y."/>
            <person name="Senoo K."/>
        </authorList>
    </citation>
    <scope>NUCLEOTIDE SEQUENCE [LARGE SCALE GENOMIC DNA]</scope>
    <source>
        <strain evidence="3">Red330</strain>
    </source>
</reference>
<evidence type="ECO:0000313" key="3">
    <source>
        <dbReference type="Proteomes" id="UP000556026"/>
    </source>
</evidence>
<dbReference type="PANTHER" id="PTHR38659:SF2">
    <property type="entry name" value="HDIG DOMAIN PROTEIN"/>
    <property type="match status" value="1"/>
</dbReference>
<comment type="caution">
    <text evidence="2">The sequence shown here is derived from an EMBL/GenBank/DDBJ whole genome shotgun (WGS) entry which is preliminary data.</text>
</comment>
<proteinExistence type="predicted"/>
<dbReference type="Pfam" id="PF01966">
    <property type="entry name" value="HD"/>
    <property type="match status" value="1"/>
</dbReference>
<dbReference type="RefSeq" id="WP_183356151.1">
    <property type="nucleotide sequence ID" value="NZ_BLXX01000013.1"/>
</dbReference>
<evidence type="ECO:0000313" key="2">
    <source>
        <dbReference type="EMBL" id="GFO61355.1"/>
    </source>
</evidence>
<evidence type="ECO:0000259" key="1">
    <source>
        <dbReference type="Pfam" id="PF01966"/>
    </source>
</evidence>
<sequence length="191" mass="21202">MSSKPTRAATWELVQEYLPSEQMRKHSLAVEAVMRYFARKAGEDEEMWGLVGLAHDIDYERYPEEHCHRAPEILKQAGWPEEYIRAVVSHGWGICTDVEPVSHLEKTLFTIDELTGLVAAAALVRPSKSILDIPVKSVTKKWKDKAFAAGADRSVIEKGAAMLGVELNELIGDTIEGMRTEAEAIGLKGNV</sequence>
<dbReference type="InterPro" id="IPR006674">
    <property type="entry name" value="HD_domain"/>
</dbReference>
<keyword evidence="3" id="KW-1185">Reference proteome</keyword>
<feature type="domain" description="HD" evidence="1">
    <location>
        <begin position="25"/>
        <end position="90"/>
    </location>
</feature>
<dbReference type="EMBL" id="BLXX01000013">
    <property type="protein sequence ID" value="GFO61355.1"/>
    <property type="molecule type" value="Genomic_DNA"/>
</dbReference>
<gene>
    <name evidence="2" type="ORF">GMST_36800</name>
</gene>
<dbReference type="AlphaFoldDB" id="A0A6V8MMU9"/>
<dbReference type="InterPro" id="IPR006675">
    <property type="entry name" value="HDIG_dom"/>
</dbReference>
<accession>A0A6V8MMU9</accession>
<name>A0A6V8MMU9_9BACT</name>
<dbReference type="Gene3D" id="1.10.3210.10">
    <property type="entry name" value="Hypothetical protein af1432"/>
    <property type="match status" value="1"/>
</dbReference>
<dbReference type="Proteomes" id="UP000556026">
    <property type="component" value="Unassembled WGS sequence"/>
</dbReference>
<dbReference type="NCBIfam" id="TIGR00277">
    <property type="entry name" value="HDIG"/>
    <property type="match status" value="1"/>
</dbReference>
<protein>
    <submittedName>
        <fullName evidence="2">HDIG domain-containing protein</fullName>
    </submittedName>
</protein>
<dbReference type="SUPFAM" id="SSF109604">
    <property type="entry name" value="HD-domain/PDEase-like"/>
    <property type="match status" value="1"/>
</dbReference>
<organism evidence="2 3">
    <name type="scientific">Geomonas silvestris</name>
    <dbReference type="NCBI Taxonomy" id="2740184"/>
    <lineage>
        <taxon>Bacteria</taxon>
        <taxon>Pseudomonadati</taxon>
        <taxon>Thermodesulfobacteriota</taxon>
        <taxon>Desulfuromonadia</taxon>
        <taxon>Geobacterales</taxon>
        <taxon>Geobacteraceae</taxon>
        <taxon>Geomonas</taxon>
    </lineage>
</organism>